<comment type="caution">
    <text evidence="2">The sequence shown here is derived from an EMBL/GenBank/DDBJ whole genome shotgun (WGS) entry which is preliminary data.</text>
</comment>
<proteinExistence type="predicted"/>
<evidence type="ECO:0000313" key="2">
    <source>
        <dbReference type="EMBL" id="TDC25121.1"/>
    </source>
</evidence>
<feature type="region of interest" description="Disordered" evidence="1">
    <location>
        <begin position="1"/>
        <end position="25"/>
    </location>
</feature>
<keyword evidence="3" id="KW-1185">Reference proteome</keyword>
<dbReference type="OrthoDB" id="581371at2"/>
<reference evidence="2 3" key="1">
    <citation type="submission" date="2019-03" db="EMBL/GenBank/DDBJ databases">
        <title>Draft genome sequences of novel Actinobacteria.</title>
        <authorList>
            <person name="Sahin N."/>
            <person name="Ay H."/>
            <person name="Saygin H."/>
        </authorList>
    </citation>
    <scope>NUCLEOTIDE SEQUENCE [LARGE SCALE GENOMIC DNA]</scope>
    <source>
        <strain evidence="2 3">JCM 30547</strain>
    </source>
</reference>
<evidence type="ECO:0000313" key="3">
    <source>
        <dbReference type="Proteomes" id="UP000295075"/>
    </source>
</evidence>
<accession>A0A4R4PS07</accession>
<dbReference type="EMBL" id="SMKA01000128">
    <property type="protein sequence ID" value="TDC25121.1"/>
    <property type="molecule type" value="Genomic_DNA"/>
</dbReference>
<dbReference type="AlphaFoldDB" id="A0A4R4PS07"/>
<evidence type="ECO:0008006" key="4">
    <source>
        <dbReference type="Google" id="ProtNLM"/>
    </source>
</evidence>
<organism evidence="2 3">
    <name type="scientific">Kribbella albertanoniae</name>
    <dbReference type="NCBI Taxonomy" id="1266829"/>
    <lineage>
        <taxon>Bacteria</taxon>
        <taxon>Bacillati</taxon>
        <taxon>Actinomycetota</taxon>
        <taxon>Actinomycetes</taxon>
        <taxon>Propionibacteriales</taxon>
        <taxon>Kribbellaceae</taxon>
        <taxon>Kribbella</taxon>
    </lineage>
</organism>
<evidence type="ECO:0000256" key="1">
    <source>
        <dbReference type="SAM" id="MobiDB-lite"/>
    </source>
</evidence>
<dbReference type="Proteomes" id="UP000295075">
    <property type="component" value="Unassembled WGS sequence"/>
</dbReference>
<dbReference type="RefSeq" id="WP_132410432.1">
    <property type="nucleotide sequence ID" value="NZ_SMKA01000128.1"/>
</dbReference>
<sequence length="287" mass="31375">MAGTIWIPGAERITPSAPGGNITSNAPPRVVWHTTEADPGTSAVWSSMIRVLKNKSAEPQVLYDPLTDRLGQFMPLDVGGRALRNDGSTLTNRVGQVCIQIEVIGRAAKPFTSYWKPGKNYRAFMAAVRSWGIKDVWPAGPPPRFIADPPHNEPESPRSRTIWLNRGGHYGHSHIPGNNHGDPGGISTTALFAAASTTPKELFTVGQYENLMQQIKNEGAATRQEVRRQAIWSLRYGVQTEDERARADKAFDDAIEAGKTLAEAIAAVAAVMRPIDADLEYRARRNG</sequence>
<protein>
    <recommendedName>
        <fullName evidence="4">N-acetylmuramoyl-L-alanine amidase</fullName>
    </recommendedName>
</protein>
<name>A0A4R4PS07_9ACTN</name>
<gene>
    <name evidence="2" type="ORF">E1261_24790</name>
</gene>